<evidence type="ECO:0000256" key="1">
    <source>
        <dbReference type="SAM" id="Phobius"/>
    </source>
</evidence>
<keyword evidence="3" id="KW-1185">Reference proteome</keyword>
<protein>
    <submittedName>
        <fullName evidence="2">Uncharacterized protein</fullName>
    </submittedName>
</protein>
<sequence>MLEEKQVAEVHMASPLFTAFFVSMAKVLQILPKIYCRALRNKTGAAAILRRIRGSAHRSRCTFGFIARGVYLLQDFQ</sequence>
<organism evidence="2 3">
    <name type="scientific">Pisolithus tinctorius Marx 270</name>
    <dbReference type="NCBI Taxonomy" id="870435"/>
    <lineage>
        <taxon>Eukaryota</taxon>
        <taxon>Fungi</taxon>
        <taxon>Dikarya</taxon>
        <taxon>Basidiomycota</taxon>
        <taxon>Agaricomycotina</taxon>
        <taxon>Agaricomycetes</taxon>
        <taxon>Agaricomycetidae</taxon>
        <taxon>Boletales</taxon>
        <taxon>Sclerodermatineae</taxon>
        <taxon>Pisolithaceae</taxon>
        <taxon>Pisolithus</taxon>
    </lineage>
</organism>
<reference evidence="3" key="2">
    <citation type="submission" date="2015-01" db="EMBL/GenBank/DDBJ databases">
        <title>Evolutionary Origins and Diversification of the Mycorrhizal Mutualists.</title>
        <authorList>
            <consortium name="DOE Joint Genome Institute"/>
            <consortium name="Mycorrhizal Genomics Consortium"/>
            <person name="Kohler A."/>
            <person name="Kuo A."/>
            <person name="Nagy L.G."/>
            <person name="Floudas D."/>
            <person name="Copeland A."/>
            <person name="Barry K.W."/>
            <person name="Cichocki N."/>
            <person name="Veneault-Fourrey C."/>
            <person name="LaButti K."/>
            <person name="Lindquist E.A."/>
            <person name="Lipzen A."/>
            <person name="Lundell T."/>
            <person name="Morin E."/>
            <person name="Murat C."/>
            <person name="Riley R."/>
            <person name="Ohm R."/>
            <person name="Sun H."/>
            <person name="Tunlid A."/>
            <person name="Henrissat B."/>
            <person name="Grigoriev I.V."/>
            <person name="Hibbett D.S."/>
            <person name="Martin F."/>
        </authorList>
    </citation>
    <scope>NUCLEOTIDE SEQUENCE [LARGE SCALE GENOMIC DNA]</scope>
    <source>
        <strain evidence="3">Marx 270</strain>
    </source>
</reference>
<keyword evidence="1" id="KW-0812">Transmembrane</keyword>
<name>A0A0C3J2I9_PISTI</name>
<evidence type="ECO:0000313" key="2">
    <source>
        <dbReference type="EMBL" id="KIO03288.1"/>
    </source>
</evidence>
<dbReference type="Proteomes" id="UP000054217">
    <property type="component" value="Unassembled WGS sequence"/>
</dbReference>
<gene>
    <name evidence="2" type="ORF">M404DRAFT_627632</name>
</gene>
<keyword evidence="1" id="KW-0472">Membrane</keyword>
<dbReference type="EMBL" id="KN831977">
    <property type="protein sequence ID" value="KIO03288.1"/>
    <property type="molecule type" value="Genomic_DNA"/>
</dbReference>
<dbReference type="AlphaFoldDB" id="A0A0C3J2I9"/>
<feature type="transmembrane region" description="Helical" evidence="1">
    <location>
        <begin position="12"/>
        <end position="31"/>
    </location>
</feature>
<evidence type="ECO:0000313" key="3">
    <source>
        <dbReference type="Proteomes" id="UP000054217"/>
    </source>
</evidence>
<proteinExistence type="predicted"/>
<reference evidence="2 3" key="1">
    <citation type="submission" date="2014-04" db="EMBL/GenBank/DDBJ databases">
        <authorList>
            <consortium name="DOE Joint Genome Institute"/>
            <person name="Kuo A."/>
            <person name="Kohler A."/>
            <person name="Costa M.D."/>
            <person name="Nagy L.G."/>
            <person name="Floudas D."/>
            <person name="Copeland A."/>
            <person name="Barry K.W."/>
            <person name="Cichocki N."/>
            <person name="Veneault-Fourrey C."/>
            <person name="LaButti K."/>
            <person name="Lindquist E.A."/>
            <person name="Lipzen A."/>
            <person name="Lundell T."/>
            <person name="Morin E."/>
            <person name="Murat C."/>
            <person name="Sun H."/>
            <person name="Tunlid A."/>
            <person name="Henrissat B."/>
            <person name="Grigoriev I.V."/>
            <person name="Hibbett D.S."/>
            <person name="Martin F."/>
            <person name="Nordberg H.P."/>
            <person name="Cantor M.N."/>
            <person name="Hua S.X."/>
        </authorList>
    </citation>
    <scope>NUCLEOTIDE SEQUENCE [LARGE SCALE GENOMIC DNA]</scope>
    <source>
        <strain evidence="2 3">Marx 270</strain>
    </source>
</reference>
<dbReference type="InParanoid" id="A0A0C3J2I9"/>
<accession>A0A0C3J2I9</accession>
<keyword evidence="1" id="KW-1133">Transmembrane helix</keyword>
<dbReference type="HOGENOM" id="CLU_2639081_0_0_1"/>